<gene>
    <name evidence="10" type="primary">engB</name>
    <name evidence="12" type="ORF">SAMN05216216_11856</name>
</gene>
<dbReference type="GO" id="GO:0005829">
    <property type="term" value="C:cytosol"/>
    <property type="evidence" value="ECO:0007669"/>
    <property type="project" value="TreeGrafter"/>
</dbReference>
<dbReference type="Pfam" id="PF01926">
    <property type="entry name" value="MMR_HSR1"/>
    <property type="match status" value="1"/>
</dbReference>
<feature type="domain" description="EngB-type G" evidence="11">
    <location>
        <begin position="26"/>
        <end position="197"/>
    </location>
</feature>
<dbReference type="CDD" id="cd01876">
    <property type="entry name" value="YihA_EngB"/>
    <property type="match status" value="1"/>
</dbReference>
<dbReference type="InterPro" id="IPR030393">
    <property type="entry name" value="G_ENGB_dom"/>
</dbReference>
<dbReference type="SUPFAM" id="SSF52540">
    <property type="entry name" value="P-loop containing nucleoside triphosphate hydrolases"/>
    <property type="match status" value="1"/>
</dbReference>
<keyword evidence="5 10" id="KW-0547">Nucleotide-binding</keyword>
<dbReference type="STRING" id="576118.SAMN05216216_11856"/>
<name>A0A1G9GRF8_9BACL</name>
<keyword evidence="4" id="KW-0479">Metal-binding</keyword>
<evidence type="ECO:0000313" key="12">
    <source>
        <dbReference type="EMBL" id="SDL02853.1"/>
    </source>
</evidence>
<evidence type="ECO:0000256" key="9">
    <source>
        <dbReference type="ARBA" id="ARBA00023306"/>
    </source>
</evidence>
<dbReference type="PANTHER" id="PTHR11649">
    <property type="entry name" value="MSS1/TRME-RELATED GTP-BINDING PROTEIN"/>
    <property type="match status" value="1"/>
</dbReference>
<dbReference type="NCBIfam" id="TIGR03598">
    <property type="entry name" value="GTPase_YsxC"/>
    <property type="match status" value="1"/>
</dbReference>
<evidence type="ECO:0000256" key="10">
    <source>
        <dbReference type="HAMAP-Rule" id="MF_00321"/>
    </source>
</evidence>
<comment type="cofactor">
    <cofactor evidence="1">
        <name>Mg(2+)</name>
        <dbReference type="ChEBI" id="CHEBI:18420"/>
    </cofactor>
</comment>
<dbReference type="PROSITE" id="PS51706">
    <property type="entry name" value="G_ENGB"/>
    <property type="match status" value="1"/>
</dbReference>
<dbReference type="GO" id="GO:0005525">
    <property type="term" value="F:GTP binding"/>
    <property type="evidence" value="ECO:0007669"/>
    <property type="project" value="UniProtKB-UniRule"/>
</dbReference>
<evidence type="ECO:0000256" key="6">
    <source>
        <dbReference type="ARBA" id="ARBA00022842"/>
    </source>
</evidence>
<dbReference type="Gene3D" id="3.40.50.300">
    <property type="entry name" value="P-loop containing nucleotide triphosphate hydrolases"/>
    <property type="match status" value="1"/>
</dbReference>
<keyword evidence="8 10" id="KW-0717">Septation</keyword>
<proteinExistence type="inferred from homology"/>
<keyword evidence="9 10" id="KW-0131">Cell cycle</keyword>
<comment type="similarity">
    <text evidence="2 10">Belongs to the TRAFAC class TrmE-Era-EngA-EngB-Septin-like GTPase superfamily. EngB GTPase family.</text>
</comment>
<evidence type="ECO:0000256" key="4">
    <source>
        <dbReference type="ARBA" id="ARBA00022723"/>
    </source>
</evidence>
<dbReference type="GO" id="GO:0046872">
    <property type="term" value="F:metal ion binding"/>
    <property type="evidence" value="ECO:0007669"/>
    <property type="project" value="UniProtKB-KW"/>
</dbReference>
<dbReference type="InterPro" id="IPR027417">
    <property type="entry name" value="P-loop_NTPase"/>
</dbReference>
<evidence type="ECO:0000256" key="3">
    <source>
        <dbReference type="ARBA" id="ARBA00022618"/>
    </source>
</evidence>
<evidence type="ECO:0000256" key="5">
    <source>
        <dbReference type="ARBA" id="ARBA00022741"/>
    </source>
</evidence>
<dbReference type="PANTHER" id="PTHR11649:SF13">
    <property type="entry name" value="ENGB-TYPE G DOMAIN-CONTAINING PROTEIN"/>
    <property type="match status" value="1"/>
</dbReference>
<dbReference type="GO" id="GO:0000917">
    <property type="term" value="P:division septum assembly"/>
    <property type="evidence" value="ECO:0007669"/>
    <property type="project" value="UniProtKB-KW"/>
</dbReference>
<organism evidence="12 13">
    <name type="scientific">Lacicoccus qingdaonensis</name>
    <dbReference type="NCBI Taxonomy" id="576118"/>
    <lineage>
        <taxon>Bacteria</taxon>
        <taxon>Bacillati</taxon>
        <taxon>Bacillota</taxon>
        <taxon>Bacilli</taxon>
        <taxon>Bacillales</taxon>
        <taxon>Salinicoccaceae</taxon>
        <taxon>Lacicoccus</taxon>
    </lineage>
</organism>
<keyword evidence="13" id="KW-1185">Reference proteome</keyword>
<evidence type="ECO:0000259" key="11">
    <source>
        <dbReference type="PROSITE" id="PS51706"/>
    </source>
</evidence>
<dbReference type="HAMAP" id="MF_00321">
    <property type="entry name" value="GTPase_EngB"/>
    <property type="match status" value="1"/>
</dbReference>
<comment type="function">
    <text evidence="10">Necessary for normal cell division and for the maintenance of normal septation.</text>
</comment>
<keyword evidence="7 10" id="KW-0342">GTP-binding</keyword>
<protein>
    <recommendedName>
        <fullName evidence="10">Probable GTP-binding protein EngB</fullName>
    </recommendedName>
</protein>
<accession>A0A1G9GRF8</accession>
<dbReference type="InterPro" id="IPR006073">
    <property type="entry name" value="GTP-bd"/>
</dbReference>
<dbReference type="EMBL" id="FNFY01000018">
    <property type="protein sequence ID" value="SDL02853.1"/>
    <property type="molecule type" value="Genomic_DNA"/>
</dbReference>
<evidence type="ECO:0000256" key="1">
    <source>
        <dbReference type="ARBA" id="ARBA00001946"/>
    </source>
</evidence>
<evidence type="ECO:0000256" key="7">
    <source>
        <dbReference type="ARBA" id="ARBA00023134"/>
    </source>
</evidence>
<dbReference type="AlphaFoldDB" id="A0A1G9GRF8"/>
<dbReference type="Proteomes" id="UP000199008">
    <property type="component" value="Unassembled WGS sequence"/>
</dbReference>
<reference evidence="13" key="1">
    <citation type="submission" date="2016-10" db="EMBL/GenBank/DDBJ databases">
        <authorList>
            <person name="Varghese N."/>
            <person name="Submissions S."/>
        </authorList>
    </citation>
    <scope>NUCLEOTIDE SEQUENCE [LARGE SCALE GENOMIC DNA]</scope>
    <source>
        <strain evidence="13">CGMCC 1.8895</strain>
    </source>
</reference>
<dbReference type="InterPro" id="IPR019987">
    <property type="entry name" value="GTP-bd_ribosome_bio_YsxC"/>
</dbReference>
<sequence>MKLKINPNNVEFMISAMDVSQYPGENKNEIALSGRSNVGKSSFINAVVGRKNIARTSSKPGKTVNLNFYNVDDQFLMVDVPGYGYAKQSKKDRQKWGELIESYLTEREELQVVVQLIDLRHKPTGDDVLMYDFLKHLDLPVIVICTKSDKIAKSKIDKHLKIVRETMEVEPEDIVIDFSSVDKKNLPKVHEALSKFV</sequence>
<evidence type="ECO:0000256" key="2">
    <source>
        <dbReference type="ARBA" id="ARBA00009638"/>
    </source>
</evidence>
<keyword evidence="3 10" id="KW-0132">Cell division</keyword>
<evidence type="ECO:0000313" key="13">
    <source>
        <dbReference type="Proteomes" id="UP000199008"/>
    </source>
</evidence>
<evidence type="ECO:0000256" key="8">
    <source>
        <dbReference type="ARBA" id="ARBA00023210"/>
    </source>
</evidence>
<dbReference type="FunFam" id="3.40.50.300:FF:000098">
    <property type="entry name" value="Probable GTP-binding protein EngB"/>
    <property type="match status" value="1"/>
</dbReference>
<keyword evidence="6" id="KW-0460">Magnesium</keyword>